<keyword evidence="4" id="KW-1185">Reference proteome</keyword>
<evidence type="ECO:0000259" key="2">
    <source>
        <dbReference type="SMART" id="SM00387"/>
    </source>
</evidence>
<dbReference type="Gene3D" id="6.10.340.10">
    <property type="match status" value="1"/>
</dbReference>
<evidence type="ECO:0000256" key="1">
    <source>
        <dbReference type="SAM" id="Phobius"/>
    </source>
</evidence>
<evidence type="ECO:0000313" key="3">
    <source>
        <dbReference type="EMBL" id="MBD7915759.1"/>
    </source>
</evidence>
<dbReference type="InterPro" id="IPR036890">
    <property type="entry name" value="HATPase_C_sf"/>
</dbReference>
<dbReference type="EMBL" id="JACSQZ010000044">
    <property type="protein sequence ID" value="MBD7915759.1"/>
    <property type="molecule type" value="Genomic_DNA"/>
</dbReference>
<dbReference type="InterPro" id="IPR003594">
    <property type="entry name" value="HATPase_dom"/>
</dbReference>
<keyword evidence="1" id="KW-1133">Transmembrane helix</keyword>
<keyword evidence="1" id="KW-0472">Membrane</keyword>
<dbReference type="InterPro" id="IPR010559">
    <property type="entry name" value="Sig_transdc_His_kin_internal"/>
</dbReference>
<name>A0ABR8Q648_9CLOT</name>
<dbReference type="InterPro" id="IPR050640">
    <property type="entry name" value="Bact_2-comp_sensor_kinase"/>
</dbReference>
<protein>
    <submittedName>
        <fullName evidence="3">Sensor histidine kinase</fullName>
    </submittedName>
</protein>
<organism evidence="3 4">
    <name type="scientific">Clostridium gallinarum</name>
    <dbReference type="NCBI Taxonomy" id="2762246"/>
    <lineage>
        <taxon>Bacteria</taxon>
        <taxon>Bacillati</taxon>
        <taxon>Bacillota</taxon>
        <taxon>Clostridia</taxon>
        <taxon>Eubacteriales</taxon>
        <taxon>Clostridiaceae</taxon>
        <taxon>Clostridium</taxon>
    </lineage>
</organism>
<dbReference type="GO" id="GO:0016301">
    <property type="term" value="F:kinase activity"/>
    <property type="evidence" value="ECO:0007669"/>
    <property type="project" value="UniProtKB-KW"/>
</dbReference>
<reference evidence="3 4" key="1">
    <citation type="submission" date="2020-08" db="EMBL/GenBank/DDBJ databases">
        <title>A Genomic Blueprint of the Chicken Gut Microbiome.</title>
        <authorList>
            <person name="Gilroy R."/>
            <person name="Ravi A."/>
            <person name="Getino M."/>
            <person name="Pursley I."/>
            <person name="Horton D.L."/>
            <person name="Alikhan N.-F."/>
            <person name="Baker D."/>
            <person name="Gharbi K."/>
            <person name="Hall N."/>
            <person name="Watson M."/>
            <person name="Adriaenssens E.M."/>
            <person name="Foster-Nyarko E."/>
            <person name="Jarju S."/>
            <person name="Secka A."/>
            <person name="Antonio M."/>
            <person name="Oren A."/>
            <person name="Chaudhuri R."/>
            <person name="La Ragione R.M."/>
            <person name="Hildebrand F."/>
            <person name="Pallen M.J."/>
        </authorList>
    </citation>
    <scope>NUCLEOTIDE SEQUENCE [LARGE SCALE GENOMIC DNA]</scope>
    <source>
        <strain evidence="3 4">Sa3CUN1</strain>
    </source>
</reference>
<dbReference type="Gene3D" id="3.30.565.10">
    <property type="entry name" value="Histidine kinase-like ATPase, C-terminal domain"/>
    <property type="match status" value="1"/>
</dbReference>
<keyword evidence="1" id="KW-0812">Transmembrane</keyword>
<feature type="transmembrane region" description="Helical" evidence="1">
    <location>
        <begin position="12"/>
        <end position="33"/>
    </location>
</feature>
<dbReference type="PANTHER" id="PTHR34220">
    <property type="entry name" value="SENSOR HISTIDINE KINASE YPDA"/>
    <property type="match status" value="1"/>
</dbReference>
<feature type="domain" description="Histidine kinase/HSP90-like ATPase" evidence="2">
    <location>
        <begin position="469"/>
        <end position="576"/>
    </location>
</feature>
<dbReference type="RefSeq" id="WP_191750515.1">
    <property type="nucleotide sequence ID" value="NZ_JACSQZ010000044.1"/>
</dbReference>
<comment type="caution">
    <text evidence="3">The sequence shown here is derived from an EMBL/GenBank/DDBJ whole genome shotgun (WGS) entry which is preliminary data.</text>
</comment>
<dbReference type="SMART" id="SM00387">
    <property type="entry name" value="HATPase_c"/>
    <property type="match status" value="1"/>
</dbReference>
<sequence>MIRKDSIFNKLLWISSIYISIICFILTLLTVNISKRIIVDQSIKNFRKNYEFIQKDLVNYNYEIIQALTKISKSEIFREYLSEPIDDSVKQFNMVVSLGNYMESNKEYLTSTNSHIVAVGTNSMYYSTNSLHWDIELKDVFDKLDIESENNIGYKIADTSNIKSVKYKNSLLAIKPLIDKNNKSKLYGHMYLVIDERYIYSMYEKYLNDGMTFILISSDGQVMSSNEIDKITTYDYDLLEKCKLNENGKTIQIRKGQYSHTLISNYIPFFDAYFVADINHNAVSNNLNNLKYYMIFIIGVSLLLMLICIYTISYRFSKPLLSLVDLMSKGTLEPLIYNKNNMNETYEIRVLTNAYDDMVKEIDYYVKNLISEEEERRKAELNALQMQINPHFLYNTLSTIKYLARSEKINEVDKTIDALISILRNTIGTTEEMSTIKSEIENLKQYIYINKLRFGASTNVTFEVNEDCENILIPKLIIQPFIENAFFHAFTGKNSGEINVFINRNINFIVIEIIDNGIGMKETDINKIKSKKLKGGIGIKNVDERIKLIYGEEYGVKIVSEKDYGTIVSIKIPINKKEK</sequence>
<gene>
    <name evidence="3" type="ORF">H9660_11440</name>
</gene>
<feature type="transmembrane region" description="Helical" evidence="1">
    <location>
        <begin position="292"/>
        <end position="312"/>
    </location>
</feature>
<dbReference type="Pfam" id="PF02518">
    <property type="entry name" value="HATPase_c"/>
    <property type="match status" value="1"/>
</dbReference>
<accession>A0ABR8Q648</accession>
<proteinExistence type="predicted"/>
<dbReference type="Proteomes" id="UP000640335">
    <property type="component" value="Unassembled WGS sequence"/>
</dbReference>
<evidence type="ECO:0000313" key="4">
    <source>
        <dbReference type="Proteomes" id="UP000640335"/>
    </source>
</evidence>
<dbReference type="PANTHER" id="PTHR34220:SF7">
    <property type="entry name" value="SENSOR HISTIDINE KINASE YPDA"/>
    <property type="match status" value="1"/>
</dbReference>
<dbReference type="SUPFAM" id="SSF55874">
    <property type="entry name" value="ATPase domain of HSP90 chaperone/DNA topoisomerase II/histidine kinase"/>
    <property type="match status" value="1"/>
</dbReference>
<keyword evidence="3" id="KW-0808">Transferase</keyword>
<keyword evidence="3" id="KW-0418">Kinase</keyword>
<dbReference type="Pfam" id="PF06580">
    <property type="entry name" value="His_kinase"/>
    <property type="match status" value="1"/>
</dbReference>